<evidence type="ECO:0000256" key="1">
    <source>
        <dbReference type="ARBA" id="ARBA00001933"/>
    </source>
</evidence>
<dbReference type="InterPro" id="IPR049943">
    <property type="entry name" value="Ser_HO-MeTrfase-like"/>
</dbReference>
<dbReference type="eggNOG" id="arCOG00070">
    <property type="taxonomic scope" value="Archaea"/>
</dbReference>
<accession>Q97AK0</accession>
<dbReference type="SUPFAM" id="SSF53383">
    <property type="entry name" value="PLP-dependent transferases"/>
    <property type="match status" value="1"/>
</dbReference>
<comment type="cofactor">
    <cofactor evidence="1">
        <name>pyridoxal 5'-phosphate</name>
        <dbReference type="ChEBI" id="CHEBI:597326"/>
    </cofactor>
</comment>
<dbReference type="GO" id="GO:0019264">
    <property type="term" value="P:glycine biosynthetic process from serine"/>
    <property type="evidence" value="ECO:0007669"/>
    <property type="project" value="TreeGrafter"/>
</dbReference>
<organism evidence="4 5">
    <name type="scientific">Thermoplasma volcanium (strain ATCC 51530 / DSM 4299 / JCM 9571 / NBRC 15438 / GSS1)</name>
    <dbReference type="NCBI Taxonomy" id="273116"/>
    <lineage>
        <taxon>Archaea</taxon>
        <taxon>Methanobacteriati</taxon>
        <taxon>Thermoplasmatota</taxon>
        <taxon>Thermoplasmata</taxon>
        <taxon>Thermoplasmatales</taxon>
        <taxon>Thermoplasmataceae</taxon>
        <taxon>Thermoplasma</taxon>
    </lineage>
</organism>
<dbReference type="AlphaFoldDB" id="Q97AK0"/>
<dbReference type="Pfam" id="PF00464">
    <property type="entry name" value="SHMT"/>
    <property type="match status" value="1"/>
</dbReference>
<reference evidence="4 5" key="2">
    <citation type="journal article" date="2000" name="Proc. Natl. Acad. Sci. U.S.A.">
        <title>Archaeal adaptation to higher temperatures revealed by genomic sequence of Thermoplasma volcanium.</title>
        <authorList>
            <person name="Kawashima T."/>
            <person name="Amano N."/>
            <person name="Koike H."/>
            <person name="Makino S."/>
            <person name="Higuchi S."/>
            <person name="Kawashima-Ohya Y."/>
            <person name="Watanabe K."/>
            <person name="Yamazaki M."/>
            <person name="Kanehori K."/>
            <person name="Kawamoto T."/>
            <person name="Nunoshiba T."/>
            <person name="Yamamoto Y."/>
            <person name="Aramaki H."/>
            <person name="Makino K."/>
            <person name="Suzuki M."/>
        </authorList>
    </citation>
    <scope>NUCLEOTIDE SEQUENCE [LARGE SCALE GENOMIC DNA]</scope>
    <source>
        <strain evidence="5">ATCC 51530 / DSM 4299 / JCM 9571 / NBRC 15438 / GSS1</strain>
    </source>
</reference>
<dbReference type="KEGG" id="tvo:TVG0811706"/>
<reference evidence="4 5" key="1">
    <citation type="journal article" date="1999" name="Proc. Jpn. Acad.">
        <title>Determination of the complete genomic DNA sequence of Thermoplasma volvanium GSS1.</title>
        <authorList>
            <person name="Kawashima T."/>
            <person name="Yamamoto Y."/>
            <person name="Aramaki H."/>
            <person name="Nunoshiba T."/>
            <person name="Kawamoto T."/>
            <person name="Watanabe K."/>
            <person name="Yamazaki M."/>
            <person name="Kanehori K."/>
            <person name="Amano N."/>
            <person name="Ohya Y."/>
            <person name="Makino K."/>
            <person name="Suzuki M."/>
        </authorList>
    </citation>
    <scope>NUCLEOTIDE SEQUENCE [LARGE SCALE GENOMIC DNA]</scope>
    <source>
        <strain evidence="5">ATCC 51530 / DSM 4299 / JCM 9571 / NBRC 15438 / GSS1</strain>
    </source>
</reference>
<sequence>MAMRKILSIVQDADIYRSSVINLQASENVISPNVRRALASDFASRYSHKENGVNDYGGTKYAEELEESVNELASEVFNFKYADAKPLSGHVAAETVLAALVKRGESIMKIPERNGGYQGYLNGYLPSLMGFRSYDIPMKPDQAIDFESFEKTIDYIRPKVVILGQSVFVKSYDIPKVRELCNSVGSMLLYDASHVMGLIAGGTFQKDIGLCDVVFGSTHKTFFGPQGGIILTNEAEVFDRIEKKITWITMDNFNISRMAGVGVALEETKKFGREYASRVVKNAKDLAKELDGKLPIKYSPWFTESHQVLIDEEGLKKDGYDTIKFSEDLEKNGIIVDRIGRIGTAEITRMGVDDVQPIADMIKDAYIGKDVKERVNKFVSNMKMRYYES</sequence>
<dbReference type="HOGENOM" id="CLU_022477_2_1_2"/>
<dbReference type="PANTHER" id="PTHR11680">
    <property type="entry name" value="SERINE HYDROXYMETHYLTRANSFERASE"/>
    <property type="match status" value="1"/>
</dbReference>
<dbReference type="InterPro" id="IPR015421">
    <property type="entry name" value="PyrdxlP-dep_Trfase_major"/>
</dbReference>
<keyword evidence="2" id="KW-0663">Pyridoxal phosphate</keyword>
<dbReference type="Proteomes" id="UP000001017">
    <property type="component" value="Chromosome"/>
</dbReference>
<evidence type="ECO:0000313" key="5">
    <source>
        <dbReference type="Proteomes" id="UP000001017"/>
    </source>
</evidence>
<dbReference type="Gene3D" id="3.90.1150.10">
    <property type="entry name" value="Aspartate Aminotransferase, domain 1"/>
    <property type="match status" value="1"/>
</dbReference>
<dbReference type="STRING" id="273116.gene:9381600"/>
<evidence type="ECO:0000256" key="2">
    <source>
        <dbReference type="ARBA" id="ARBA00022898"/>
    </source>
</evidence>
<name>Q97AK0_THEVO</name>
<dbReference type="InterPro" id="IPR039429">
    <property type="entry name" value="SHMT-like_dom"/>
</dbReference>
<feature type="domain" description="Serine hydroxymethyltransferase-like" evidence="3">
    <location>
        <begin position="5"/>
        <end position="349"/>
    </location>
</feature>
<dbReference type="InterPro" id="IPR015422">
    <property type="entry name" value="PyrdxlP-dep_Trfase_small"/>
</dbReference>
<dbReference type="Gene3D" id="3.40.640.10">
    <property type="entry name" value="Type I PLP-dependent aspartate aminotransferase-like (Major domain)"/>
    <property type="match status" value="1"/>
</dbReference>
<evidence type="ECO:0000313" key="4">
    <source>
        <dbReference type="EMBL" id="BAB59952.1"/>
    </source>
</evidence>
<proteinExistence type="predicted"/>
<dbReference type="GO" id="GO:0005737">
    <property type="term" value="C:cytoplasm"/>
    <property type="evidence" value="ECO:0007669"/>
    <property type="project" value="TreeGrafter"/>
</dbReference>
<dbReference type="GO" id="GO:0004372">
    <property type="term" value="F:glycine hydroxymethyltransferase activity"/>
    <property type="evidence" value="ECO:0007669"/>
    <property type="project" value="TreeGrafter"/>
</dbReference>
<dbReference type="PaxDb" id="273116-14325026"/>
<evidence type="ECO:0000259" key="3">
    <source>
        <dbReference type="Pfam" id="PF00464"/>
    </source>
</evidence>
<dbReference type="InterPro" id="IPR015424">
    <property type="entry name" value="PyrdxlP-dep_Trfase"/>
</dbReference>
<dbReference type="EMBL" id="BA000011">
    <property type="protein sequence ID" value="BAB59952.1"/>
    <property type="molecule type" value="Genomic_DNA"/>
</dbReference>
<keyword evidence="5" id="KW-1185">Reference proteome</keyword>
<gene>
    <name evidence="4" type="ORF">TVG0811706</name>
</gene>
<dbReference type="GO" id="GO:0030170">
    <property type="term" value="F:pyridoxal phosphate binding"/>
    <property type="evidence" value="ECO:0007669"/>
    <property type="project" value="TreeGrafter"/>
</dbReference>
<dbReference type="PANTHER" id="PTHR11680:SF35">
    <property type="entry name" value="SERINE HYDROXYMETHYLTRANSFERASE 1"/>
    <property type="match status" value="1"/>
</dbReference>
<protein>
    <submittedName>
        <fullName evidence="4">Serine hydroxymethyltransferase</fullName>
    </submittedName>
</protein>
<dbReference type="GO" id="GO:0046653">
    <property type="term" value="P:tetrahydrofolate metabolic process"/>
    <property type="evidence" value="ECO:0007669"/>
    <property type="project" value="TreeGrafter"/>
</dbReference>
<dbReference type="PhylomeDB" id="Q97AK0"/>